<gene>
    <name evidence="5" type="ORF">DFO77_11538</name>
</gene>
<dbReference type="InterPro" id="IPR052700">
    <property type="entry name" value="Carb_kinase_PfkB-like"/>
</dbReference>
<dbReference type="RefSeq" id="WP_106153671.1">
    <property type="nucleotide sequence ID" value="NZ_PVTS01000011.1"/>
</dbReference>
<name>A0A2T0XFS4_9BACT</name>
<dbReference type="SUPFAM" id="SSF53613">
    <property type="entry name" value="Ribokinase-like"/>
    <property type="match status" value="1"/>
</dbReference>
<comment type="similarity">
    <text evidence="1">Belongs to the carbohydrate kinase PfkB family.</text>
</comment>
<protein>
    <submittedName>
        <fullName evidence="5">2-dehydro-3-deoxygluconokinase</fullName>
    </submittedName>
</protein>
<dbReference type="EMBL" id="QPIZ01000015">
    <property type="protein sequence ID" value="RCW32493.1"/>
    <property type="molecule type" value="Genomic_DNA"/>
</dbReference>
<dbReference type="PANTHER" id="PTHR43320">
    <property type="entry name" value="SUGAR KINASE"/>
    <property type="match status" value="1"/>
</dbReference>
<evidence type="ECO:0000313" key="6">
    <source>
        <dbReference type="Proteomes" id="UP000252733"/>
    </source>
</evidence>
<evidence type="ECO:0000313" key="5">
    <source>
        <dbReference type="EMBL" id="RCW32493.1"/>
    </source>
</evidence>
<keyword evidence="6" id="KW-1185">Reference proteome</keyword>
<dbReference type="Gene3D" id="3.40.1190.20">
    <property type="match status" value="1"/>
</dbReference>
<comment type="caution">
    <text evidence="5">The sequence shown here is derived from an EMBL/GenBank/DDBJ whole genome shotgun (WGS) entry which is preliminary data.</text>
</comment>
<evidence type="ECO:0000256" key="2">
    <source>
        <dbReference type="ARBA" id="ARBA00022679"/>
    </source>
</evidence>
<reference evidence="5 6" key="1">
    <citation type="submission" date="2018-07" db="EMBL/GenBank/DDBJ databases">
        <title>Freshwater and sediment microbial communities from various areas in North America, analyzing microbe dynamics in response to fracking.</title>
        <authorList>
            <person name="Lamendella R."/>
        </authorList>
    </citation>
    <scope>NUCLEOTIDE SEQUENCE [LARGE SCALE GENOMIC DNA]</scope>
    <source>
        <strain evidence="5 6">160A</strain>
    </source>
</reference>
<dbReference type="OrthoDB" id="9813569at2"/>
<feature type="domain" description="Carbohydrate kinase PfkB" evidence="4">
    <location>
        <begin position="33"/>
        <end position="333"/>
    </location>
</feature>
<dbReference type="Pfam" id="PF00294">
    <property type="entry name" value="PfkB"/>
    <property type="match status" value="1"/>
</dbReference>
<dbReference type="AlphaFoldDB" id="A0A2T0XFS4"/>
<sequence>MNLQLKENYKYSMVVPTSMGLRITPENGQPVHSSDTFKMQATSAETNVASISSYLGLPVKVLTTFVKDSPLAQFIKSNLRNRHMDYEGPEVEQGNPWGYRHQFNIADSGYGGRGPRVQNDRAGEVGRTLNAKDFDLERIFGQEGVQIVHLSGLIAALSPETSNFCLEVARSAKKHGTLISFDLNYRASFWEGREQELRDTFTEIASVSDVLIGNEEDFQLCLGIKGPEAGGKAIGEKIDSFKEMIMRVKKAFPNASVFANTLREVISANEHLWGAIMLQGDNWEVIEPRPIRVLDRIGGGDGFVGGLLYGILKKWAPEKWIQFGWATGALATTFLTDYAQPADEDMVWSLWSGNARVKR</sequence>
<dbReference type="InterPro" id="IPR011611">
    <property type="entry name" value="PfkB_dom"/>
</dbReference>
<evidence type="ECO:0000256" key="3">
    <source>
        <dbReference type="ARBA" id="ARBA00022777"/>
    </source>
</evidence>
<evidence type="ECO:0000259" key="4">
    <source>
        <dbReference type="Pfam" id="PF00294"/>
    </source>
</evidence>
<dbReference type="CDD" id="cd01166">
    <property type="entry name" value="KdgK"/>
    <property type="match status" value="1"/>
</dbReference>
<dbReference type="STRING" id="1168289.GCA_000259075_03023"/>
<dbReference type="PANTHER" id="PTHR43320:SF2">
    <property type="entry name" value="2-DEHYDRO-3-DEOXYGLUCONOKINASE_2-DEHYDRO-3-DEOXYGALACTONOKINASE"/>
    <property type="match status" value="1"/>
</dbReference>
<dbReference type="GO" id="GO:0016301">
    <property type="term" value="F:kinase activity"/>
    <property type="evidence" value="ECO:0007669"/>
    <property type="project" value="UniProtKB-KW"/>
</dbReference>
<proteinExistence type="inferred from homology"/>
<evidence type="ECO:0000256" key="1">
    <source>
        <dbReference type="ARBA" id="ARBA00010688"/>
    </source>
</evidence>
<accession>A0A2T0XFS4</accession>
<keyword evidence="2" id="KW-0808">Transferase</keyword>
<dbReference type="Proteomes" id="UP000252733">
    <property type="component" value="Unassembled WGS sequence"/>
</dbReference>
<keyword evidence="3 5" id="KW-0418">Kinase</keyword>
<dbReference type="InterPro" id="IPR029056">
    <property type="entry name" value="Ribokinase-like"/>
</dbReference>
<organism evidence="5 6">
    <name type="scientific">Marinilabilia salmonicolor</name>
    <dbReference type="NCBI Taxonomy" id="989"/>
    <lineage>
        <taxon>Bacteria</taxon>
        <taxon>Pseudomonadati</taxon>
        <taxon>Bacteroidota</taxon>
        <taxon>Bacteroidia</taxon>
        <taxon>Marinilabiliales</taxon>
        <taxon>Marinilabiliaceae</taxon>
        <taxon>Marinilabilia</taxon>
    </lineage>
</organism>